<dbReference type="GO" id="GO:0097729">
    <property type="term" value="C:9+2 motile cilium"/>
    <property type="evidence" value="ECO:0007669"/>
    <property type="project" value="TreeGrafter"/>
</dbReference>
<dbReference type="Gene3D" id="1.20.58.1120">
    <property type="match status" value="1"/>
</dbReference>
<organism evidence="11 12">
    <name type="scientific">Plasmodium ovale</name>
    <name type="common">malaria parasite P. ovale</name>
    <dbReference type="NCBI Taxonomy" id="36330"/>
    <lineage>
        <taxon>Eukaryota</taxon>
        <taxon>Sar</taxon>
        <taxon>Alveolata</taxon>
        <taxon>Apicomplexa</taxon>
        <taxon>Aconoidasida</taxon>
        <taxon>Haemosporida</taxon>
        <taxon>Plasmodiidae</taxon>
        <taxon>Plasmodium</taxon>
        <taxon>Plasmodium (Plasmodium)</taxon>
    </lineage>
</organism>
<dbReference type="GO" id="GO:0060294">
    <property type="term" value="P:cilium movement involved in cell motility"/>
    <property type="evidence" value="ECO:0007669"/>
    <property type="project" value="TreeGrafter"/>
</dbReference>
<proteinExistence type="predicted"/>
<gene>
    <name evidence="11" type="primary">PocGH01_03021900</name>
    <name evidence="11" type="ORF">POCGH01_03021900</name>
</gene>
<dbReference type="Gene3D" id="1.10.472.130">
    <property type="match status" value="1"/>
</dbReference>
<dbReference type="VEuPathDB" id="PlasmoDB:POWCR01_030017700"/>
<dbReference type="InterPro" id="IPR024743">
    <property type="entry name" value="Dynein_HC_stalk"/>
</dbReference>
<dbReference type="PANTHER" id="PTHR10676:SF396">
    <property type="entry name" value="DYNEIN AXONEMAL HEAVY CHAIN 1"/>
    <property type="match status" value="1"/>
</dbReference>
<dbReference type="GO" id="GO:0045505">
    <property type="term" value="F:dynein intermediate chain binding"/>
    <property type="evidence" value="ECO:0007669"/>
    <property type="project" value="InterPro"/>
</dbReference>
<dbReference type="Pfam" id="PF12777">
    <property type="entry name" value="MT"/>
    <property type="match status" value="1"/>
</dbReference>
<dbReference type="Pfam" id="PF03028">
    <property type="entry name" value="Dynein_heavy"/>
    <property type="match status" value="1"/>
</dbReference>
<dbReference type="GO" id="GO:0005524">
    <property type="term" value="F:ATP binding"/>
    <property type="evidence" value="ECO:0007669"/>
    <property type="project" value="InterPro"/>
</dbReference>
<dbReference type="Gene3D" id="1.20.920.30">
    <property type="match status" value="1"/>
</dbReference>
<feature type="region of interest" description="Disordered" evidence="2">
    <location>
        <begin position="2490"/>
        <end position="2568"/>
    </location>
</feature>
<feature type="compositionally biased region" description="Acidic residues" evidence="2">
    <location>
        <begin position="4737"/>
        <end position="4746"/>
    </location>
</feature>
<feature type="compositionally biased region" description="Basic and acidic residues" evidence="2">
    <location>
        <begin position="3324"/>
        <end position="3376"/>
    </location>
</feature>
<keyword evidence="12" id="KW-1185">Reference proteome</keyword>
<feature type="domain" description="Dynein heavy chain region D6 P-loop" evidence="4">
    <location>
        <begin position="4569"/>
        <end position="4678"/>
    </location>
</feature>
<feature type="domain" description="Dynein heavy chain AAA lid" evidence="9">
    <location>
        <begin position="4763"/>
        <end position="4897"/>
    </location>
</feature>
<dbReference type="Gene3D" id="1.10.8.1220">
    <property type="match status" value="1"/>
</dbReference>
<dbReference type="InterPro" id="IPR013602">
    <property type="entry name" value="Dynein_heavy_linker"/>
</dbReference>
<dbReference type="InterPro" id="IPR027417">
    <property type="entry name" value="P-loop_NTPase"/>
</dbReference>
<dbReference type="Pfam" id="PF18198">
    <property type="entry name" value="AAA_lid_11"/>
    <property type="match status" value="1"/>
</dbReference>
<feature type="compositionally biased region" description="Basic and acidic residues" evidence="2">
    <location>
        <begin position="2512"/>
        <end position="2532"/>
    </location>
</feature>
<dbReference type="InterPro" id="IPR042222">
    <property type="entry name" value="Dynein_2_N"/>
</dbReference>
<feature type="domain" description="Dynein heavy chain linker" evidence="5">
    <location>
        <begin position="858"/>
        <end position="1258"/>
    </location>
</feature>
<feature type="compositionally biased region" description="Polar residues" evidence="2">
    <location>
        <begin position="4396"/>
        <end position="4406"/>
    </location>
</feature>
<dbReference type="InterPro" id="IPR043160">
    <property type="entry name" value="Dynein_C_barrel"/>
</dbReference>
<feature type="region of interest" description="Disordered" evidence="2">
    <location>
        <begin position="1718"/>
        <end position="1738"/>
    </location>
</feature>
<accession>A0A1D3KXH8</accession>
<dbReference type="InterPro" id="IPR026983">
    <property type="entry name" value="DHC"/>
</dbReference>
<keyword evidence="1" id="KW-0175">Coiled coil</keyword>
<reference evidence="11 12" key="1">
    <citation type="submission" date="2016-06" db="EMBL/GenBank/DDBJ databases">
        <authorList>
            <consortium name="Pathogen Informatics"/>
        </authorList>
    </citation>
    <scope>NUCLEOTIDE SEQUENCE [LARGE SCALE GENOMIC DNA]</scope>
    <source>
        <strain evidence="11">PocGH01</strain>
    </source>
</reference>
<dbReference type="Proteomes" id="UP000242942">
    <property type="component" value="Chromosome 3"/>
</dbReference>
<dbReference type="Gene3D" id="3.40.50.300">
    <property type="entry name" value="P-loop containing nucleotide triphosphate hydrolases"/>
    <property type="match status" value="6"/>
</dbReference>
<dbReference type="Gene3D" id="1.20.140.100">
    <property type="entry name" value="Dynein heavy chain, N-terminal domain 2"/>
    <property type="match status" value="1"/>
</dbReference>
<dbReference type="Gene3D" id="1.20.920.20">
    <property type="match status" value="1"/>
</dbReference>
<dbReference type="InterPro" id="IPR043157">
    <property type="entry name" value="Dynein_AAA1S"/>
</dbReference>
<feature type="compositionally biased region" description="Basic and acidic residues" evidence="2">
    <location>
        <begin position="4379"/>
        <end position="4392"/>
    </location>
</feature>
<dbReference type="FunFam" id="3.20.180.20:FF:000006">
    <property type="entry name" value="Dynein heavy chain family protein"/>
    <property type="match status" value="1"/>
</dbReference>
<feature type="compositionally biased region" description="Low complexity" evidence="2">
    <location>
        <begin position="2550"/>
        <end position="2562"/>
    </location>
</feature>
<evidence type="ECO:0000259" key="8">
    <source>
        <dbReference type="Pfam" id="PF17852"/>
    </source>
</evidence>
<feature type="region of interest" description="Disordered" evidence="2">
    <location>
        <begin position="4273"/>
        <end position="4315"/>
    </location>
</feature>
<feature type="coiled-coil region" evidence="1">
    <location>
        <begin position="3710"/>
        <end position="3751"/>
    </location>
</feature>
<dbReference type="InterPro" id="IPR035699">
    <property type="entry name" value="AAA_6"/>
</dbReference>
<evidence type="ECO:0000259" key="5">
    <source>
        <dbReference type="Pfam" id="PF08393"/>
    </source>
</evidence>
<feature type="compositionally biased region" description="Acidic residues" evidence="2">
    <location>
        <begin position="4351"/>
        <end position="4373"/>
    </location>
</feature>
<dbReference type="Pfam" id="PF12775">
    <property type="entry name" value="AAA_7"/>
    <property type="match status" value="1"/>
</dbReference>
<evidence type="ECO:0000256" key="1">
    <source>
        <dbReference type="SAM" id="Coils"/>
    </source>
</evidence>
<dbReference type="InterPro" id="IPR004273">
    <property type="entry name" value="Dynein_heavy_D6_P-loop"/>
</dbReference>
<dbReference type="Pfam" id="PF18199">
    <property type="entry name" value="Dynein_C"/>
    <property type="match status" value="1"/>
</dbReference>
<evidence type="ECO:0000259" key="4">
    <source>
        <dbReference type="Pfam" id="PF03028"/>
    </source>
</evidence>
<dbReference type="GO" id="GO:0030286">
    <property type="term" value="C:dynein complex"/>
    <property type="evidence" value="ECO:0007669"/>
    <property type="project" value="InterPro"/>
</dbReference>
<dbReference type="Gene3D" id="1.10.287.2620">
    <property type="match status" value="1"/>
</dbReference>
<evidence type="ECO:0000313" key="11">
    <source>
        <dbReference type="EMBL" id="SCA48436.1"/>
    </source>
</evidence>
<dbReference type="Gene3D" id="1.20.1270.280">
    <property type="match status" value="1"/>
</dbReference>
<evidence type="ECO:0000259" key="7">
    <source>
        <dbReference type="Pfam" id="PF12777"/>
    </source>
</evidence>
<protein>
    <submittedName>
        <fullName evidence="11">Dynein heavy chain, putative</fullName>
    </submittedName>
</protein>
<feature type="region of interest" description="Disordered" evidence="2">
    <location>
        <begin position="3321"/>
        <end position="3382"/>
    </location>
</feature>
<dbReference type="InterPro" id="IPR042228">
    <property type="entry name" value="Dynein_linker_3"/>
</dbReference>
<evidence type="ECO:0000256" key="2">
    <source>
        <dbReference type="SAM" id="MobiDB-lite"/>
    </source>
</evidence>
<dbReference type="Gene3D" id="3.10.490.20">
    <property type="match status" value="1"/>
</dbReference>
<evidence type="ECO:0000259" key="6">
    <source>
        <dbReference type="Pfam" id="PF12774"/>
    </source>
</evidence>
<dbReference type="PANTHER" id="PTHR10676">
    <property type="entry name" value="DYNEIN HEAVY CHAIN FAMILY PROTEIN"/>
    <property type="match status" value="1"/>
</dbReference>
<dbReference type="Pfam" id="PF08393">
    <property type="entry name" value="DHC_N2"/>
    <property type="match status" value="1"/>
</dbReference>
<sequence length="5209" mass="610367">MTTKNIEIKENVFLSNIFCHSDNLKSLISTNGKKRARESDKDDNYLPAQNFSFDANGDKDIFKVEEVHDREFSSKEKKCKLFVPFKNRRETEPRFITIEKIKKKYKSISIHDVLNEKKKLLDLEEANFEWEDIINYDDSSFDIYTIEEIVKELKEEEYVDELERNRQKEKLKLKDVSSNNIEGKEKSIVPFKAKGVISPHTNIFESTFEDIYIYDYNGDSNLFKVKKKMSNEFYEINRIQFFFTSENPVLYVEKLINAIKNKSNSLKRRKKYLEIDNNFLNRNSIMNDVKEIIENDVTIKKCKNVESVAKELNDFCSIWLGRSISNNNFNNYNDKISKNKKEIKYYNYDFENKKNIIKQCVLLEDKKVIKTFLGISNKCALIKICIFDTAITTSSELNDFFQVQNISVLKSFETVNNIWMNDIKFTIEENLKNCTKGNYSLKDISIETFKYTKIRIFFNILKLMIEKKINEMLINNIEEFIDIFVQNIKCCKKKKKYIPVFIINITKKFDYTRFILDNNPISFYQKLEYLIISTLIKYQQIEKIEKLVIPQIFKNDKFIFYKSMKENDIFITEKLNEVKGIFEESKLMVDNYLSKINKHADILNFNINDAIKNIDINTSVEHIQNIINKNLEKIQNINDTIEENINLGVFLVKSKDIKLFIINEINNYIKALTNIIVQRYKEKYTSNLMFYNSIIVRLKKKTGKIQEIYEKEEYIKDMKKSLDFVSHDIKEINILFNCLNKLNYKFSSDDYLSYWKIINRPSKIEKIVKEVNENIAKQKNVLLEELINDESKFQSNIVDMKENVQSIKSFNDESNYLSINKFILTVQNQLADLIKESKEINYREKLFNIEISDFTILLKIQNELNLYYTFWLIYKSIKAMDERFDKKINSLNHKKIEDDFNLILKNMNKINKHANEYYKNKNSLIKKMNEKLMFFNSYVSLLISLRKPSIKERHKEQIAQIIDEEKNIDFNNITFNELLKLNINNKITSIINICEKANKENAIEKFLGKIKNNFSKIEFQMKQEENNKITIISNINEILTKIEENLVLNQNLLIINIYEIYHADIINNQNMMINANNIINTLKKSQNLFLYLSRIFILTDISKQLVNESKKYKLIQSNYLNMYKLIEGDKKLEKFCSRKDTKEKLIELYNNLNLLLKSINEYLDLKREIFNRFYFLSTDDLINLISSNINDQINTYLFKIFNSVYKLVIVNGHIVAYQSQRGEELLLCNEIAIEKKEITEILVEVEKEMFSSVKKQIYDNIVEYKNLIDIKEDDFLKSNDVKSYAKGKCYDDDSASSSASTSSASAYASTSSASASASASAYASTSSSSASASASASSSSFSSCNSWMNNTQNGYSAIVKKKHKSGKQNREDIHDGKCYQDEKGGDIEQYEFINKKINFSLNKNSQFVLIIKNLFWSNLVELFLKYNNLVKYKKLLNEELYEYINIINKVEKKKSILLHTLIISLVHNRDIVEELIKKKVNDINNFNWLIQLKYYYFNKNLYIKYLNESYIYGYEYIHNDNKIILTNLINKYFISILHSYSSKLGVCSVGLAGTGKTETTKYFSKFIGKFYFVYNCSCNINFDFLKNLFFGIATNGIFFCFDEFNRISIEALSVLAQQLCNLFNAKSKKVVINNIKNKKKQSFNMVTEEKKILTNEKMYQDNDTDVIIYNDNKGNTNGGKSNMCDNEGNINDGKSNMCDNEGNTNVGKSNMCDNEGNTNDGKSNMCDNEGNTNDGKSNMWGEKREVINTPKKNMLFFEGKYIKVNEEFNIFIIINPFYKGRSALPNNIKALFRFFNFIKPDFFTIVEVMLYSKGYKYSKILSKKIILLFELCEHNLSHQKHYKYDLRTVKKITHVMGKIIADKENGGEGSGRCGVGNKNIFYEYKFLFIAIIECIMPSIVKNDIYLFLNILKNIFYELYTYNQSLRMDNHGESSIDLKNILSSCRNNDNSILVYLRSFYCNMHDEKGVPKRRGEKEGRKLVNAGKMDAAEIANNANVTNVTNAANAANAANVAGSADSAKAADEAKKGGARVEESDCAYLHNEEGIESGWTRNAQVRCGKEEDKNLLKDVHNDVMNGILGDDAMVGGCVDNAVRGRQGKGGQSFLCKKEMVEDYLKGMLKKKMLELNYVCTDRYVSKLIQLYNMIKFHTGVLFLSYPLSKSTSYKILSRTINTINDREIIKRKMNDYIINANVVREMDLLGFYEEVSNKWVHGILTKKILEINSTYNRDDYLNIIYFDCYLHSLWIENLNSVLDESKILCLSKCDIIPIYNNTRFIMETYDLKDITMATVSRCGLIILNNYDLHIASYICSYINTLPTNFDSIHKHILLKLFMIFFNKSLFFILINHLFVYSFNEYYYCISFIKCLDSLFSYCSFEINDSSKKESFQMYITSIFIYSLIWTVGSNTYKRGRKIFNNFLCKNILKYNLKLSFETLEGRVINIRELNRSNRRGISHLESSPKGESAVVGATKVGDFKPRVVEAEVTHDIHASIDMGGRNSVSTNIGHAHTPVKRSSEEDSKLNELLEDKEKHGDGLSWEESIEGSRDGSGDGSSYGSSDDSSCSSDDDIYNEKNRNIEKNYENVDTLYDYYLKNYKKCKNLYKNYDINMGEKPSSRALFAKSYAKYSSDSNASSDDRYLIRKRGKKRARADLHKYDAENVDDIMQNVNYYDDVYNLAGATSATTPRLARSVESGVKRRVKRRVARGKEKLGLNLFDFYFNYQKNVMSHLANRENKFTYMDEYMNSTEMMIKQKKQISMLYNIDVFMKNKKNLIIAGCSNIGKSLTMDYYLTKVMAKDKFFPVDFYFSNSTTSKHVRNYIESKLTKRRNNFYGTTNNRICLFYIDDINIETEVGSFRKSHYLSSHEFLRMIFNYKFFVDDHLNFKYLEDFTCLASMNNSYGNNKNSRLYNNFNIIYYNNYNYKEIYNIFFSYIKCLFSVYDINIKSLMTNLVNMQIQIYRSLKKMQYTYHNIKKEELFLNLFNINNIKNIFKYIFYLSKNINIRKEQMLLYFIHENKSFYVDSLHLKKYKKKCIDIINNKFKKYFNNEYTIIYKQYNNIIFCNFLNLYQNVYEQVHNIHDLYNCVQSYINEYSNNDKLNLILFDNILIYICKITKTLMNENSHLLSIGINDIIKKNVNKICTFIVNKILILSELNKNSKKKMFKEEIKRCLFDCGIYDKQCVYYLNDENNNFDFIMENLNNIYNYSDSYLLYNEENLKKIYNECKGKCEEEHLVRNITNIYNIYKKTIRKNFHVSLNISPNNANQILKYSYILKNSHIVYFEEDNEQGLHIVARSFFREVGVVGVPPRAVPVVVEEEGAKLEVSAEEGVKAVEDSAKTEEDSAKTEEHSAKTEEHSAKTEEHSAKTTEHSAKTEEDSAKTAEANAEVVTMQEVDLEVIKEEGDQMWMENIVENKIFIRIHKEMILLAKRYQEEKQVHVCINSSKYLHVLQYFDYFYNLKKKEFDSSIDMYSKALSKLHKCEQDIKIMKNYLLNMQPVLNSTNIEMRKKVNEIERDTKEAYIKQGEIKKKENEMKTKIRNITNLKNEVNEEISKSFTLLNDSLNNLNKLKVEHLRELKAFVNPPQIVVMVIQCILTFLKEDEKYLQGKMIRPKTLNYWVLAQKTIFRDSKVFLDNLKHYDKNLIEEEMIIKISPLIKNKNFNPKFVRKASKACETMCQWILAIYHYFIINKELQPKKEEVIMLENEINKELEYLDICKNELNTVNNNLKKIEKEKEEINTKQNELVDKIENIKQKIKRSKIILSCLLEQEIKWNNKKNFLKKKRELLIGDCIIVASLTNYVSYFSYDYRIIIKRKILKILSSFRIKYTKNISICEFLESKINLERWIAYGLTKSKFYFENVVIMNNSIKYNLLIDPHFIVTNFLKNLYHKKKDVEIMRNKSSNFIEKIERCMQLGNIILFTHYDDDARILFSALFNYKMNKSLLTFQSVKGKVIAADDSGHMGKTASVDSHFEGDGEIEFVQNDQLNSSQSGENGSEHTIGKSIRQSNVLSNAQSNCVNFNNKIITLSNSFNIYFIVYGNAHFDDTTQNCLNVVDFNINLNILEEYFLESLIEKLSKSSNEKRTALIHHIHDLNNQIVCKEKEILHILNYKEDILSDDDVVVTFENANDLFHENKKKIKEFKVNKKEIMKIRKNYISMSEHISVIYHCINNLVTLNPFYNTSILSFVHLLNISIDKSEENKLLEKRKKDILNIFTKIIHYEISRTLSEKHQHIFFFYLVCMINIYKKEIEYDDYYFFIYDDYPDGADLKNEVVQMVKKGRSQEQGQRRRHQGEGKKGKDKGKDKDNGGEKDQARKGADFLAEQAKGRTYIVGNLSGEEENDEAEATSGNERDLSSDEDMDARSDEEEEDSILPEDDAISLHSLESKSSEERDHSGEDNTQDVQNSSQNGGYSEHIEYMLLPKKNEKDDFMNSLEDNVITGNGVCVGGFGVDVGGDSPNFTFDFETKNLQWMSMKEYVSVKKLMKKEKYYVFFRKVFNEYEHIFRNIKTDHTIMQHKDIKNLLTDFEKLIIYKIFRFEILKLNMNNYVDSYLNISSQGYPKDLYKCYEHSSKNKLILILSEHRLNTASEIMQLSEKITGKNNLIIYNKHDKTYLLQILNDAIKNGLWVLIENAHLNIHLILEIEKYIEICNIQYSNPEFRIWISTNCVDAFPHYLLKLCVKVTFENVYNLKSCLLNVYSNAAVEEEEAEVEGAEVEGAEVEGAEVEAEAEAEVEGAEVKAEAEEEEEEEEDTWGKSPVKSENESVFMNKLNFSLCFFHALIQERNKFKNKGFNNSYEFTDIELKLSKKNICKFFQNKNIDINLLIYLIGNIIYGGIIIDINDQKCFNIILKKYVNEKVIYSNNDYKFGNYYYCPHSSNKNIFLRYIKSLQFITDFSIFNLHPSLNILYLKNYNLKILKNLQRFEYNTMKKRMDINIVLIIDVLKNILPPFLDSNMLNDIFLNNLNCSIVTFLKIEADKYNYLLRIIYDDLTNVINFVKGKVISKNVIRTYNSILNLCIPKKWITNSFYSKLQLFHFAKLIKLKISYIKKYLHNPSNKVFNLAAFISPKSLILAIREKFSREMKIDTNNIKLKYEISGYFNEEDIKEDSYFVGGLFIEGAIFDVSNLVIKESTNKQLYCPMPYIKIFFITKKMPLPKTKNQHFNFHIFKCPIYKNIHKMDNSLNNNEPIFYLKLNSKEKKEKWIERNVSGVLILK</sequence>
<dbReference type="Gene3D" id="1.10.8.710">
    <property type="match status" value="1"/>
</dbReference>
<dbReference type="EMBL" id="LT594584">
    <property type="protein sequence ID" value="SCA48436.1"/>
    <property type="molecule type" value="Genomic_DNA"/>
</dbReference>
<dbReference type="InterPro" id="IPR041466">
    <property type="entry name" value="Dynein_AAA5_ext"/>
</dbReference>
<evidence type="ECO:0000256" key="3">
    <source>
        <dbReference type="SAM" id="Phobius"/>
    </source>
</evidence>
<dbReference type="VEuPathDB" id="PlasmoDB:PocGH01_03021900"/>
<feature type="compositionally biased region" description="Basic and acidic residues" evidence="2">
    <location>
        <begin position="4287"/>
        <end position="4313"/>
    </location>
</feature>
<dbReference type="InterPro" id="IPR041228">
    <property type="entry name" value="Dynein_C"/>
</dbReference>
<evidence type="ECO:0000259" key="10">
    <source>
        <dbReference type="Pfam" id="PF18199"/>
    </source>
</evidence>
<evidence type="ECO:0000313" key="12">
    <source>
        <dbReference type="Proteomes" id="UP000242942"/>
    </source>
</evidence>
<feature type="compositionally biased region" description="Polar residues" evidence="2">
    <location>
        <begin position="1718"/>
        <end position="1736"/>
    </location>
</feature>
<feature type="domain" description="Dynein heavy chain coiled coil stalk" evidence="7">
    <location>
        <begin position="3473"/>
        <end position="3807"/>
    </location>
</feature>
<feature type="domain" description="Dynein heavy chain hydrolytic ATP-binding dynein motor region" evidence="6">
    <location>
        <begin position="1751"/>
        <end position="1921"/>
    </location>
</feature>
<dbReference type="InterPro" id="IPR041658">
    <property type="entry name" value="AAA_lid_11"/>
</dbReference>
<feature type="transmembrane region" description="Helical" evidence="3">
    <location>
        <begin position="2386"/>
        <end position="2403"/>
    </location>
</feature>
<keyword evidence="3" id="KW-0472">Membrane</keyword>
<feature type="region of interest" description="Disordered" evidence="2">
    <location>
        <begin position="4328"/>
        <end position="4407"/>
    </location>
</feature>
<feature type="domain" description="Dynein heavy chain C-terminal" evidence="10">
    <location>
        <begin position="4931"/>
        <end position="5203"/>
    </location>
</feature>
<dbReference type="Gene3D" id="3.20.180.20">
    <property type="entry name" value="Dynein heavy chain, N-terminal domain 2"/>
    <property type="match status" value="1"/>
</dbReference>
<dbReference type="Gene3D" id="1.10.8.720">
    <property type="entry name" value="Region D6 of dynein motor"/>
    <property type="match status" value="1"/>
</dbReference>
<evidence type="ECO:0000259" key="9">
    <source>
        <dbReference type="Pfam" id="PF18198"/>
    </source>
</evidence>
<dbReference type="OrthoDB" id="5593012at2759"/>
<dbReference type="InterPro" id="IPR042219">
    <property type="entry name" value="AAA_lid_11_sf"/>
</dbReference>
<name>A0A1D3KXH8_PLAOA</name>
<dbReference type="Pfam" id="PF17852">
    <property type="entry name" value="Dynein_AAA_lid"/>
    <property type="match status" value="1"/>
</dbReference>
<dbReference type="SUPFAM" id="SSF52540">
    <property type="entry name" value="P-loop containing nucleoside triphosphate hydrolases"/>
    <property type="match status" value="2"/>
</dbReference>
<feature type="region of interest" description="Disordered" evidence="2">
    <location>
        <begin position="4729"/>
        <end position="4754"/>
    </location>
</feature>
<dbReference type="GO" id="GO:0051959">
    <property type="term" value="F:dynein light intermediate chain binding"/>
    <property type="evidence" value="ECO:0007669"/>
    <property type="project" value="InterPro"/>
</dbReference>
<keyword evidence="3" id="KW-0812">Transmembrane</keyword>
<feature type="domain" description="Dynein heavy chain AAA 5 extension" evidence="8">
    <location>
        <begin position="2329"/>
        <end position="2423"/>
    </location>
</feature>
<feature type="domain" description="Dynein heavy chain hydrolytic ATP-binding dynein motor region" evidence="6">
    <location>
        <begin position="1512"/>
        <end position="1638"/>
    </location>
</feature>
<dbReference type="GO" id="GO:0008569">
    <property type="term" value="F:minus-end-directed microtubule motor activity"/>
    <property type="evidence" value="ECO:0007669"/>
    <property type="project" value="InterPro"/>
</dbReference>
<keyword evidence="3" id="KW-1133">Transmembrane helix</keyword>
<dbReference type="Pfam" id="PF12774">
    <property type="entry name" value="AAA_6"/>
    <property type="match status" value="2"/>
</dbReference>
<feature type="transmembrane region" description="Helical" evidence="3">
    <location>
        <begin position="2327"/>
        <end position="2349"/>
    </location>
</feature>